<organism evidence="1 2">
    <name type="scientific">Trichonephila inaurata madagascariensis</name>
    <dbReference type="NCBI Taxonomy" id="2747483"/>
    <lineage>
        <taxon>Eukaryota</taxon>
        <taxon>Metazoa</taxon>
        <taxon>Ecdysozoa</taxon>
        <taxon>Arthropoda</taxon>
        <taxon>Chelicerata</taxon>
        <taxon>Arachnida</taxon>
        <taxon>Araneae</taxon>
        <taxon>Araneomorphae</taxon>
        <taxon>Entelegynae</taxon>
        <taxon>Araneoidea</taxon>
        <taxon>Nephilidae</taxon>
        <taxon>Trichonephila</taxon>
        <taxon>Trichonephila inaurata</taxon>
    </lineage>
</organism>
<comment type="caution">
    <text evidence="1">The sequence shown here is derived from an EMBL/GenBank/DDBJ whole genome shotgun (WGS) entry which is preliminary data.</text>
</comment>
<protein>
    <submittedName>
        <fullName evidence="1">Uncharacterized protein</fullName>
    </submittedName>
</protein>
<dbReference type="AlphaFoldDB" id="A0A8X7CS39"/>
<accession>A0A8X7CS39</accession>
<dbReference type="EMBL" id="BMAV01023251">
    <property type="protein sequence ID" value="GFY78861.1"/>
    <property type="molecule type" value="Genomic_DNA"/>
</dbReference>
<reference evidence="1" key="1">
    <citation type="submission" date="2020-08" db="EMBL/GenBank/DDBJ databases">
        <title>Multicomponent nature underlies the extraordinary mechanical properties of spider dragline silk.</title>
        <authorList>
            <person name="Kono N."/>
            <person name="Nakamura H."/>
            <person name="Mori M."/>
            <person name="Yoshida Y."/>
            <person name="Ohtoshi R."/>
            <person name="Malay A.D."/>
            <person name="Moran D.A.P."/>
            <person name="Tomita M."/>
            <person name="Numata K."/>
            <person name="Arakawa K."/>
        </authorList>
    </citation>
    <scope>NUCLEOTIDE SEQUENCE</scope>
</reference>
<sequence>LRVYTAPHFIEKTFYSIDIGSKILTGFEKYFDVPFPLKKLDLIGIPDFKQWNGKLGLDYILRTKFSERKYF</sequence>
<name>A0A8X7CS39_9ARAC</name>
<evidence type="ECO:0000313" key="1">
    <source>
        <dbReference type="EMBL" id="GFY78861.1"/>
    </source>
</evidence>
<proteinExistence type="predicted"/>
<dbReference type="OrthoDB" id="6749331at2759"/>
<dbReference type="SUPFAM" id="SSF55486">
    <property type="entry name" value="Metalloproteases ('zincins'), catalytic domain"/>
    <property type="match status" value="1"/>
</dbReference>
<feature type="non-terminal residue" evidence="1">
    <location>
        <position position="1"/>
    </location>
</feature>
<keyword evidence="2" id="KW-1185">Reference proteome</keyword>
<dbReference type="Proteomes" id="UP000886998">
    <property type="component" value="Unassembled WGS sequence"/>
</dbReference>
<evidence type="ECO:0000313" key="2">
    <source>
        <dbReference type="Proteomes" id="UP000886998"/>
    </source>
</evidence>
<gene>
    <name evidence="1" type="ORF">TNIN_140811</name>
</gene>
<dbReference type="Gene3D" id="3.30.2010.30">
    <property type="match status" value="1"/>
</dbReference>